<keyword evidence="2" id="KW-1133">Transmembrane helix</keyword>
<feature type="transmembrane region" description="Helical" evidence="2">
    <location>
        <begin position="106"/>
        <end position="126"/>
    </location>
</feature>
<dbReference type="CDD" id="cd00093">
    <property type="entry name" value="HTH_XRE"/>
    <property type="match status" value="1"/>
</dbReference>
<dbReference type="SUPFAM" id="SSF47413">
    <property type="entry name" value="lambda repressor-like DNA-binding domains"/>
    <property type="match status" value="1"/>
</dbReference>
<keyword evidence="2" id="KW-0472">Membrane</keyword>
<organism evidence="4 5">
    <name type="scientific">Ruoffia tabacinasalis</name>
    <dbReference type="NCBI Taxonomy" id="87458"/>
    <lineage>
        <taxon>Bacteria</taxon>
        <taxon>Bacillati</taxon>
        <taxon>Bacillota</taxon>
        <taxon>Bacilli</taxon>
        <taxon>Lactobacillales</taxon>
        <taxon>Aerococcaceae</taxon>
        <taxon>Ruoffia</taxon>
    </lineage>
</organism>
<dbReference type="PROSITE" id="PS50943">
    <property type="entry name" value="HTH_CROC1"/>
    <property type="match status" value="1"/>
</dbReference>
<sequence>MLERERMGNFLLELRRDKGLSTTEVAEAINVSEEDLVKWEDGSKLPEMDQVQPVADFYGVTVNELLRGERYSLDESAPSEHDVTQNVLEYANNNMSEQFKHTRREWLIAITGVLAFVIVACLIIDFLSVNTITWSGIASVSIVFAWGIILPLFFRLTTPIMSSLIAFSVLIIPYLFLLNLVISANNILVNVAIPITLVSLIYLWALYFIYKRMHLSSWRFLAVAAFGLVPVVIIINLVISMQFNIPLFTVWNVLGVLILIGIGVGLVYFEREKLKKESGESIEDSISESK</sequence>
<dbReference type="PANTHER" id="PTHR46558:SF11">
    <property type="entry name" value="HTH-TYPE TRANSCRIPTIONAL REGULATOR XRE"/>
    <property type="match status" value="1"/>
</dbReference>
<dbReference type="RefSeq" id="WP_138404749.1">
    <property type="nucleotide sequence ID" value="NZ_VBSP01000023.1"/>
</dbReference>
<dbReference type="EMBL" id="VBSP01000023">
    <property type="protein sequence ID" value="TLQ40906.1"/>
    <property type="molecule type" value="Genomic_DNA"/>
</dbReference>
<name>A0A5R9DWQ2_9LACT</name>
<feature type="transmembrane region" description="Helical" evidence="2">
    <location>
        <begin position="245"/>
        <end position="269"/>
    </location>
</feature>
<dbReference type="PANTHER" id="PTHR46558">
    <property type="entry name" value="TRACRIPTIONAL REGULATORY PROTEIN-RELATED-RELATED"/>
    <property type="match status" value="1"/>
</dbReference>
<protein>
    <submittedName>
        <fullName evidence="4">Helix-turn-helix transcriptional regulator</fullName>
    </submittedName>
</protein>
<keyword evidence="2" id="KW-0812">Transmembrane</keyword>
<evidence type="ECO:0000256" key="1">
    <source>
        <dbReference type="ARBA" id="ARBA00023125"/>
    </source>
</evidence>
<dbReference type="SMART" id="SM00530">
    <property type="entry name" value="HTH_XRE"/>
    <property type="match status" value="1"/>
</dbReference>
<evidence type="ECO:0000313" key="4">
    <source>
        <dbReference type="EMBL" id="TLQ40906.1"/>
    </source>
</evidence>
<feature type="domain" description="HTH cro/C1-type" evidence="3">
    <location>
        <begin position="11"/>
        <end position="65"/>
    </location>
</feature>
<evidence type="ECO:0000259" key="3">
    <source>
        <dbReference type="PROSITE" id="PS50943"/>
    </source>
</evidence>
<dbReference type="AlphaFoldDB" id="A0A5R9DWQ2"/>
<gene>
    <name evidence="4" type="ORF">FEZ33_07315</name>
</gene>
<keyword evidence="1" id="KW-0238">DNA-binding</keyword>
<evidence type="ECO:0000256" key="2">
    <source>
        <dbReference type="SAM" id="Phobius"/>
    </source>
</evidence>
<feature type="transmembrane region" description="Helical" evidence="2">
    <location>
        <begin position="132"/>
        <end position="154"/>
    </location>
</feature>
<dbReference type="Proteomes" id="UP000306420">
    <property type="component" value="Unassembled WGS sequence"/>
</dbReference>
<dbReference type="GO" id="GO:0003677">
    <property type="term" value="F:DNA binding"/>
    <property type="evidence" value="ECO:0007669"/>
    <property type="project" value="UniProtKB-KW"/>
</dbReference>
<feature type="transmembrane region" description="Helical" evidence="2">
    <location>
        <begin position="187"/>
        <end position="208"/>
    </location>
</feature>
<feature type="transmembrane region" description="Helical" evidence="2">
    <location>
        <begin position="161"/>
        <end position="181"/>
    </location>
</feature>
<dbReference type="InterPro" id="IPR001387">
    <property type="entry name" value="Cro/C1-type_HTH"/>
</dbReference>
<comment type="caution">
    <text evidence="4">The sequence shown here is derived from an EMBL/GenBank/DDBJ whole genome shotgun (WGS) entry which is preliminary data.</text>
</comment>
<proteinExistence type="predicted"/>
<dbReference type="InterPro" id="IPR010982">
    <property type="entry name" value="Lambda_DNA-bd_dom_sf"/>
</dbReference>
<dbReference type="Gene3D" id="1.10.260.40">
    <property type="entry name" value="lambda repressor-like DNA-binding domains"/>
    <property type="match status" value="1"/>
</dbReference>
<reference evidence="4 5" key="1">
    <citation type="submission" date="2019-05" db="EMBL/GenBank/DDBJ databases">
        <title>The metagenome of a microbial culture collection derived from dairy environment covers the genomic content of the human microbiome.</title>
        <authorList>
            <person name="Roder T."/>
            <person name="Wuthrich D."/>
            <person name="Sattari Z."/>
            <person name="Von Ah U."/>
            <person name="Bar C."/>
            <person name="Ronchi F."/>
            <person name="Macpherson A.J."/>
            <person name="Ganal-Vonarburg S.C."/>
            <person name="Bruggmann R."/>
            <person name="Vergeres G."/>
        </authorList>
    </citation>
    <scope>NUCLEOTIDE SEQUENCE [LARGE SCALE GENOMIC DNA]</scope>
    <source>
        <strain evidence="4 5">FAM 24227</strain>
    </source>
</reference>
<accession>A0A5R9DWQ2</accession>
<dbReference type="OrthoDB" id="2475196at2"/>
<dbReference type="Pfam" id="PF13560">
    <property type="entry name" value="HTH_31"/>
    <property type="match status" value="1"/>
</dbReference>
<feature type="transmembrane region" description="Helical" evidence="2">
    <location>
        <begin position="220"/>
        <end position="239"/>
    </location>
</feature>
<evidence type="ECO:0000313" key="5">
    <source>
        <dbReference type="Proteomes" id="UP000306420"/>
    </source>
</evidence>